<evidence type="ECO:0000256" key="1">
    <source>
        <dbReference type="ARBA" id="ARBA00001947"/>
    </source>
</evidence>
<comment type="subcellular location">
    <subcellularLocation>
        <location evidence="2">Cell membrane</location>
        <topology evidence="2">Multi-pass membrane protein</topology>
    </subcellularLocation>
</comment>
<keyword evidence="5 12" id="KW-0812">Transmembrane</keyword>
<feature type="transmembrane region" description="Helical" evidence="12">
    <location>
        <begin position="411"/>
        <end position="428"/>
    </location>
</feature>
<evidence type="ECO:0000256" key="2">
    <source>
        <dbReference type="ARBA" id="ARBA00004651"/>
    </source>
</evidence>
<evidence type="ECO:0000256" key="8">
    <source>
        <dbReference type="ARBA" id="ARBA00022833"/>
    </source>
</evidence>
<evidence type="ECO:0000256" key="11">
    <source>
        <dbReference type="ARBA" id="ARBA00023136"/>
    </source>
</evidence>
<dbReference type="Proteomes" id="UP000665043">
    <property type="component" value="Chromosome"/>
</dbReference>
<dbReference type="Pfam" id="PF23492">
    <property type="entry name" value="bPH_9"/>
    <property type="match status" value="1"/>
</dbReference>
<evidence type="ECO:0000259" key="14">
    <source>
        <dbReference type="Pfam" id="PF23492"/>
    </source>
</evidence>
<sequence length="572" mass="65478">MLPSFYEILVCALLGLMIHLIGLLAGQISKKRGIVIEVVAALLVTGSIFFLNPSLDGFLYFSFLTSGWSSGFTLTGGLAKYRDLKRELDTASVEQIKAGRSINRIALDIGFALFVYAGAILFLLYGPKESPFHFFIVFGMFPSLTILIKRFADWKNIRIYYAEKEQVLYIISWFHARKYPLHDVELIGVESAVDILKLHPYFTLFTSRVDLTTSMQKVLRIQFPGESVYMTVHQTEYWRKRMTLFTSDVTEKNEKVTVLPFYHRKNIKRLFGKLYFAVTVKGISAYTGLVLLLYFFHTPPMMMIFFASCYWLFNLYISDRVLKTAMDAKETNDPTVTNAARRVFSRAGIPNVKVYVTDSEEYNGLAFGMNIGHSLITLTSATLKLPADVLEGILAHEAVHVKKRDVMWKQIANAVLLLGYVGIVFGIAENISDIEAVKTPLFFVFWLMFMLYPVFQSLISQWCEVRADFLGSSYLAGGSGQMAESLTAIAVKQDEAALKIVDYSETKQSEMLKESSLDRSPWWQRAVEFQLMPHPPMYWRIKALRSHQQRWGLAVGKYWFVSRWKESVYRKI</sequence>
<evidence type="ECO:0000313" key="16">
    <source>
        <dbReference type="Proteomes" id="UP000665043"/>
    </source>
</evidence>
<dbReference type="InterPro" id="IPR050083">
    <property type="entry name" value="HtpX_protease"/>
</dbReference>
<keyword evidence="6" id="KW-0479">Metal-binding</keyword>
<name>A0ABX7VQV9_9BACI</name>
<feature type="transmembrane region" description="Helical" evidence="12">
    <location>
        <begin position="301"/>
        <end position="317"/>
    </location>
</feature>
<feature type="transmembrane region" description="Helical" evidence="12">
    <location>
        <begin position="440"/>
        <end position="459"/>
    </location>
</feature>
<feature type="transmembrane region" description="Helical" evidence="12">
    <location>
        <begin position="105"/>
        <end position="125"/>
    </location>
</feature>
<keyword evidence="16" id="KW-1185">Reference proteome</keyword>
<keyword evidence="10 15" id="KW-0482">Metalloprotease</keyword>
<keyword evidence="8" id="KW-0862">Zinc</keyword>
<accession>A0ABX7VQV9</accession>
<comment type="cofactor">
    <cofactor evidence="1">
        <name>Zn(2+)</name>
        <dbReference type="ChEBI" id="CHEBI:29105"/>
    </cofactor>
</comment>
<dbReference type="PANTHER" id="PTHR43221:SF1">
    <property type="entry name" value="PROTEASE HTPX"/>
    <property type="match status" value="1"/>
</dbReference>
<evidence type="ECO:0000256" key="3">
    <source>
        <dbReference type="ARBA" id="ARBA00022475"/>
    </source>
</evidence>
<protein>
    <submittedName>
        <fullName evidence="15">M48 family metalloprotease</fullName>
    </submittedName>
</protein>
<feature type="transmembrane region" description="Helical" evidence="12">
    <location>
        <begin position="131"/>
        <end position="148"/>
    </location>
</feature>
<keyword evidence="3" id="KW-1003">Cell membrane</keyword>
<reference evidence="15 16" key="1">
    <citation type="submission" date="2019-12" db="EMBL/GenBank/DDBJ databases">
        <title>The whole genome sequencing of a strain isolated from a Mars analog, Dalangtan Playa.</title>
        <authorList>
            <person name="Huang T."/>
        </authorList>
    </citation>
    <scope>NUCLEOTIDE SEQUENCE [LARGE SCALE GENOMIC DNA]</scope>
    <source>
        <strain evidence="15 16">DP4-553-S</strain>
    </source>
</reference>
<feature type="transmembrane region" description="Helical" evidence="12">
    <location>
        <begin position="33"/>
        <end position="51"/>
    </location>
</feature>
<evidence type="ECO:0000259" key="13">
    <source>
        <dbReference type="Pfam" id="PF01435"/>
    </source>
</evidence>
<evidence type="ECO:0000256" key="6">
    <source>
        <dbReference type="ARBA" id="ARBA00022723"/>
    </source>
</evidence>
<evidence type="ECO:0000256" key="12">
    <source>
        <dbReference type="SAM" id="Phobius"/>
    </source>
</evidence>
<keyword evidence="11 12" id="KW-0472">Membrane</keyword>
<dbReference type="CDD" id="cd07329">
    <property type="entry name" value="M56_like"/>
    <property type="match status" value="1"/>
</dbReference>
<dbReference type="GO" id="GO:0008237">
    <property type="term" value="F:metallopeptidase activity"/>
    <property type="evidence" value="ECO:0007669"/>
    <property type="project" value="UniProtKB-KW"/>
</dbReference>
<dbReference type="Gene3D" id="3.30.2010.10">
    <property type="entry name" value="Metalloproteases ('zincins'), catalytic domain"/>
    <property type="match status" value="1"/>
</dbReference>
<dbReference type="RefSeq" id="WP_209368123.1">
    <property type="nucleotide sequence ID" value="NZ_CP046956.1"/>
</dbReference>
<evidence type="ECO:0000313" key="15">
    <source>
        <dbReference type="EMBL" id="QTM99031.1"/>
    </source>
</evidence>
<evidence type="ECO:0000256" key="7">
    <source>
        <dbReference type="ARBA" id="ARBA00022801"/>
    </source>
</evidence>
<proteinExistence type="predicted"/>
<evidence type="ECO:0000256" key="4">
    <source>
        <dbReference type="ARBA" id="ARBA00022670"/>
    </source>
</evidence>
<feature type="transmembrane region" description="Helical" evidence="12">
    <location>
        <begin position="57"/>
        <end position="79"/>
    </location>
</feature>
<dbReference type="InterPro" id="IPR056388">
    <property type="entry name" value="PH_YxkI"/>
</dbReference>
<gene>
    <name evidence="15" type="ORF">ERJ70_06780</name>
</gene>
<feature type="domain" description="YxkI PH" evidence="14">
    <location>
        <begin position="158"/>
        <end position="242"/>
    </location>
</feature>
<dbReference type="InterPro" id="IPR001915">
    <property type="entry name" value="Peptidase_M48"/>
</dbReference>
<keyword evidence="7" id="KW-0378">Hydrolase</keyword>
<feature type="domain" description="Peptidase M48" evidence="13">
    <location>
        <begin position="333"/>
        <end position="546"/>
    </location>
</feature>
<organism evidence="15 16">
    <name type="scientific">Sediminibacillus dalangtanensis</name>
    <dbReference type="NCBI Taxonomy" id="2729421"/>
    <lineage>
        <taxon>Bacteria</taxon>
        <taxon>Bacillati</taxon>
        <taxon>Bacillota</taxon>
        <taxon>Bacilli</taxon>
        <taxon>Bacillales</taxon>
        <taxon>Bacillaceae</taxon>
        <taxon>Sediminibacillus</taxon>
    </lineage>
</organism>
<feature type="transmembrane region" description="Helical" evidence="12">
    <location>
        <begin position="6"/>
        <end position="26"/>
    </location>
</feature>
<evidence type="ECO:0000256" key="10">
    <source>
        <dbReference type="ARBA" id="ARBA00023049"/>
    </source>
</evidence>
<keyword evidence="9 12" id="KW-1133">Transmembrane helix</keyword>
<dbReference type="EMBL" id="CP046956">
    <property type="protein sequence ID" value="QTM99031.1"/>
    <property type="molecule type" value="Genomic_DNA"/>
</dbReference>
<evidence type="ECO:0000256" key="9">
    <source>
        <dbReference type="ARBA" id="ARBA00022989"/>
    </source>
</evidence>
<evidence type="ECO:0000256" key="5">
    <source>
        <dbReference type="ARBA" id="ARBA00022692"/>
    </source>
</evidence>
<keyword evidence="4" id="KW-0645">Protease</keyword>
<feature type="transmembrane region" description="Helical" evidence="12">
    <location>
        <begin position="274"/>
        <end position="295"/>
    </location>
</feature>
<dbReference type="Pfam" id="PF01435">
    <property type="entry name" value="Peptidase_M48"/>
    <property type="match status" value="1"/>
</dbReference>
<dbReference type="PANTHER" id="PTHR43221">
    <property type="entry name" value="PROTEASE HTPX"/>
    <property type="match status" value="1"/>
</dbReference>